<proteinExistence type="inferred from homology"/>
<dbReference type="GO" id="GO:0006412">
    <property type="term" value="P:translation"/>
    <property type="evidence" value="ECO:0007669"/>
    <property type="project" value="UniProtKB-UniRule"/>
</dbReference>
<dbReference type="GO" id="GO:0005840">
    <property type="term" value="C:ribosome"/>
    <property type="evidence" value="ECO:0007669"/>
    <property type="project" value="UniProtKB-KW"/>
</dbReference>
<dbReference type="GO" id="GO:0019843">
    <property type="term" value="F:rRNA binding"/>
    <property type="evidence" value="ECO:0007669"/>
    <property type="project" value="UniProtKB-UniRule"/>
</dbReference>
<evidence type="ECO:0000313" key="7">
    <source>
        <dbReference type="Proteomes" id="UP000228906"/>
    </source>
</evidence>
<keyword evidence="2 4" id="KW-0689">Ribosomal protein</keyword>
<evidence type="ECO:0000256" key="1">
    <source>
        <dbReference type="ARBA" id="ARBA00006700"/>
    </source>
</evidence>
<dbReference type="Proteomes" id="UP000228906">
    <property type="component" value="Unassembled WGS sequence"/>
</dbReference>
<accession>A0A2H0UYB0</accession>
<dbReference type="EMBL" id="PFAV01000003">
    <property type="protein sequence ID" value="PIR91821.1"/>
    <property type="molecule type" value="Genomic_DNA"/>
</dbReference>
<sequence>MLLDRFKKNARRLTSTNKFAGRHKEKSQPSAKEQNIEKIREKKNKEVARTAVVESKPTDNGKRKTKSASFVLRSPQITEKAVNLQNDNQYVFKVTPTANKSEVKKAVEGVYNVDVLKVRMINSPAKKKRLGRSLGWQAGYKKAIVSVRKGQVIEILPR</sequence>
<comment type="subunit">
    <text evidence="4">Part of the 50S ribosomal subunit. Contacts protein L29, and trigger factor when it is bound to the ribosome.</text>
</comment>
<dbReference type="GO" id="GO:1990904">
    <property type="term" value="C:ribonucleoprotein complex"/>
    <property type="evidence" value="ECO:0007669"/>
    <property type="project" value="UniProtKB-KW"/>
</dbReference>
<dbReference type="PANTHER" id="PTHR11620">
    <property type="entry name" value="60S RIBOSOMAL PROTEIN L23A"/>
    <property type="match status" value="1"/>
</dbReference>
<dbReference type="InterPro" id="IPR013025">
    <property type="entry name" value="Ribosomal_uL23-like"/>
</dbReference>
<keyword evidence="3 4" id="KW-0687">Ribonucleoprotein</keyword>
<comment type="caution">
    <text evidence="6">The sequence shown here is derived from an EMBL/GenBank/DDBJ whole genome shotgun (WGS) entry which is preliminary data.</text>
</comment>
<comment type="similarity">
    <text evidence="1 4">Belongs to the universal ribosomal protein uL23 family.</text>
</comment>
<reference evidence="7" key="1">
    <citation type="submission" date="2017-09" db="EMBL/GenBank/DDBJ databases">
        <title>Depth-based differentiation of microbial function through sediment-hosted aquifers and enrichment of novel symbionts in the deep terrestrial subsurface.</title>
        <authorList>
            <person name="Probst A.J."/>
            <person name="Ladd B."/>
            <person name="Jarett J.K."/>
            <person name="Geller-Mcgrath D.E."/>
            <person name="Sieber C.M.K."/>
            <person name="Emerson J.B."/>
            <person name="Anantharaman K."/>
            <person name="Thomas B.C."/>
            <person name="Malmstrom R."/>
            <person name="Stieglmeier M."/>
            <person name="Klingl A."/>
            <person name="Woyke T."/>
            <person name="Ryan C.M."/>
            <person name="Banfield J.F."/>
        </authorList>
    </citation>
    <scope>NUCLEOTIDE SEQUENCE [LARGE SCALE GENOMIC DNA]</scope>
</reference>
<dbReference type="GO" id="GO:0003735">
    <property type="term" value="F:structural constituent of ribosome"/>
    <property type="evidence" value="ECO:0007669"/>
    <property type="project" value="InterPro"/>
</dbReference>
<dbReference type="HAMAP" id="MF_01369_B">
    <property type="entry name" value="Ribosomal_uL23_B"/>
    <property type="match status" value="1"/>
</dbReference>
<dbReference type="AlphaFoldDB" id="A0A2H0UYB0"/>
<name>A0A2H0UYB0_9BACT</name>
<gene>
    <name evidence="4" type="primary">rplW</name>
    <name evidence="6" type="ORF">COU03_00160</name>
</gene>
<evidence type="ECO:0000256" key="2">
    <source>
        <dbReference type="ARBA" id="ARBA00022980"/>
    </source>
</evidence>
<evidence type="ECO:0000256" key="3">
    <source>
        <dbReference type="ARBA" id="ARBA00023274"/>
    </source>
</evidence>
<dbReference type="InterPro" id="IPR012677">
    <property type="entry name" value="Nucleotide-bd_a/b_plait_sf"/>
</dbReference>
<protein>
    <recommendedName>
        <fullName evidence="4">Large ribosomal subunit protein uL23</fullName>
    </recommendedName>
</protein>
<dbReference type="SUPFAM" id="SSF54189">
    <property type="entry name" value="Ribosomal proteins S24e, L23 and L15e"/>
    <property type="match status" value="1"/>
</dbReference>
<dbReference type="NCBIfam" id="NF004363">
    <property type="entry name" value="PRK05738.2-4"/>
    <property type="match status" value="1"/>
</dbReference>
<keyword evidence="4" id="KW-0699">rRNA-binding</keyword>
<evidence type="ECO:0000313" key="6">
    <source>
        <dbReference type="EMBL" id="PIR91821.1"/>
    </source>
</evidence>
<comment type="function">
    <text evidence="4">One of the early assembly proteins it binds 23S rRNA. One of the proteins that surrounds the polypeptide exit tunnel on the outside of the ribosome. Forms the main docking site for trigger factor binding to the ribosome.</text>
</comment>
<dbReference type="Pfam" id="PF00276">
    <property type="entry name" value="Ribosomal_L23"/>
    <property type="match status" value="1"/>
</dbReference>
<evidence type="ECO:0000256" key="5">
    <source>
        <dbReference type="SAM" id="MobiDB-lite"/>
    </source>
</evidence>
<dbReference type="InterPro" id="IPR012678">
    <property type="entry name" value="Ribosomal_uL23/eL15/eS24_sf"/>
</dbReference>
<keyword evidence="4" id="KW-0694">RNA-binding</keyword>
<dbReference type="Gene3D" id="3.30.70.330">
    <property type="match status" value="1"/>
</dbReference>
<feature type="region of interest" description="Disordered" evidence="5">
    <location>
        <begin position="1"/>
        <end position="67"/>
    </location>
</feature>
<feature type="compositionally biased region" description="Basic and acidic residues" evidence="5">
    <location>
        <begin position="34"/>
        <end position="48"/>
    </location>
</feature>
<evidence type="ECO:0000256" key="4">
    <source>
        <dbReference type="HAMAP-Rule" id="MF_01369"/>
    </source>
</evidence>
<organism evidence="6 7">
    <name type="scientific">bacterium (Candidatus Gribaldobacteria) CG10_big_fil_rev_8_21_14_0_10_41_12</name>
    <dbReference type="NCBI Taxonomy" id="2014277"/>
    <lineage>
        <taxon>Bacteria</taxon>
        <taxon>Candidatus Gribaldobacteria</taxon>
    </lineage>
</organism>